<evidence type="ECO:0000256" key="1">
    <source>
        <dbReference type="PROSITE-ProRule" id="PRU00182"/>
    </source>
</evidence>
<name>K1Z3Z3_9BACT</name>
<dbReference type="PROSITE" id="PS50889">
    <property type="entry name" value="S4"/>
    <property type="match status" value="1"/>
</dbReference>
<dbReference type="Gene3D" id="3.10.290.10">
    <property type="entry name" value="RNA-binding S4 domain"/>
    <property type="match status" value="1"/>
</dbReference>
<reference evidence="2" key="1">
    <citation type="journal article" date="2012" name="Science">
        <title>Fermentation, hydrogen, and sulfur metabolism in multiple uncultivated bacterial phyla.</title>
        <authorList>
            <person name="Wrighton K.C."/>
            <person name="Thomas B.C."/>
            <person name="Sharon I."/>
            <person name="Miller C.S."/>
            <person name="Castelle C.J."/>
            <person name="VerBerkmoes N.C."/>
            <person name="Wilkins M.J."/>
            <person name="Hettich R.L."/>
            <person name="Lipton M.S."/>
            <person name="Williams K.H."/>
            <person name="Long P.E."/>
            <person name="Banfield J.F."/>
        </authorList>
    </citation>
    <scope>NUCLEOTIDE SEQUENCE [LARGE SCALE GENOMIC DNA]</scope>
</reference>
<feature type="non-terminal residue" evidence="2">
    <location>
        <position position="1"/>
    </location>
</feature>
<keyword evidence="1" id="KW-0694">RNA-binding</keyword>
<organism evidence="2">
    <name type="scientific">uncultured bacterium</name>
    <name type="common">gcode 4</name>
    <dbReference type="NCBI Taxonomy" id="1234023"/>
    <lineage>
        <taxon>Bacteria</taxon>
        <taxon>environmental samples</taxon>
    </lineage>
</organism>
<dbReference type="AlphaFoldDB" id="K1Z3Z3"/>
<accession>K1Z3Z3</accession>
<sequence length="103" mass="11600">AYFEKVLTDGIVPSEEEIEKFRISIANAVDGSPIDSIPLNNLLRYIQFCTTAWDARNAVNGGSVKVGWEVIKDDRFEVKIPKNGVIIQMGKKKFRNVFLKEAV</sequence>
<dbReference type="GO" id="GO:0003723">
    <property type="term" value="F:RNA binding"/>
    <property type="evidence" value="ECO:0007669"/>
    <property type="project" value="UniProtKB-KW"/>
</dbReference>
<comment type="caution">
    <text evidence="2">The sequence shown here is derived from an EMBL/GenBank/DDBJ whole genome shotgun (WGS) entry which is preliminary data.</text>
</comment>
<dbReference type="EMBL" id="AMFJ01028927">
    <property type="protein sequence ID" value="EKD44247.1"/>
    <property type="molecule type" value="Genomic_DNA"/>
</dbReference>
<gene>
    <name evidence="2" type="ORF">ACD_71C00196G0001</name>
</gene>
<dbReference type="InterPro" id="IPR036986">
    <property type="entry name" value="S4_RNA-bd_sf"/>
</dbReference>
<proteinExistence type="predicted"/>
<evidence type="ECO:0000313" key="2">
    <source>
        <dbReference type="EMBL" id="EKD44247.1"/>
    </source>
</evidence>
<protein>
    <submittedName>
        <fullName evidence="2">Uncharacterized protein</fullName>
    </submittedName>
</protein>
<dbReference type="SUPFAM" id="SSF55174">
    <property type="entry name" value="Alpha-L RNA-binding motif"/>
    <property type="match status" value="1"/>
</dbReference>